<protein>
    <submittedName>
        <fullName evidence="1">Protein MEI2-like 6</fullName>
    </submittedName>
</protein>
<comment type="caution">
    <text evidence="1">The sequence shown here is derived from an EMBL/GenBank/DDBJ whole genome shotgun (WGS) entry which is preliminary data.</text>
</comment>
<dbReference type="AlphaFoldDB" id="A0A833V4G3"/>
<gene>
    <name evidence="1" type="ORF">FCM35_KLT11158</name>
</gene>
<dbReference type="OrthoDB" id="1396628at2759"/>
<accession>A0A833V4G3</accession>
<name>A0A833V4G3_9POAL</name>
<dbReference type="EMBL" id="SWLB01000021">
    <property type="protein sequence ID" value="KAF3325001.1"/>
    <property type="molecule type" value="Genomic_DNA"/>
</dbReference>
<proteinExistence type="predicted"/>
<keyword evidence="2" id="KW-1185">Reference proteome</keyword>
<reference evidence="1" key="1">
    <citation type="submission" date="2020-01" db="EMBL/GenBank/DDBJ databases">
        <title>Genome sequence of Kobresia littledalei, the first chromosome-level genome in the family Cyperaceae.</title>
        <authorList>
            <person name="Qu G."/>
        </authorList>
    </citation>
    <scope>NUCLEOTIDE SEQUENCE</scope>
    <source>
        <strain evidence="1">C.B.Clarke</strain>
        <tissue evidence="1">Leaf</tissue>
    </source>
</reference>
<sequence>MSIITLNHEARSFFPSRRNTLPSATLYISPPQNPNPFLSYYNYPFYQYFTYQYFSFPLYSTFQLVSPPCTPTLPPSVPRCSIEELDESLGSEKSSAEEEMVVPKPIASTSVVKCRRTRAPRCQEPRRGSSVKVSHRMYEIREDADLEMEGKTTLMIKNIPGKFRQGRLIAVLRDHCIAENRKALASEGDEAVLSEFDYFYLPIDFREGCYHVVNGLAESIDHADEMIFHPNVPDMFLPVHFEPPYNGLNESVEYIHGRRA</sequence>
<dbReference type="Proteomes" id="UP000623129">
    <property type="component" value="Unassembled WGS sequence"/>
</dbReference>
<organism evidence="1 2">
    <name type="scientific">Carex littledalei</name>
    <dbReference type="NCBI Taxonomy" id="544730"/>
    <lineage>
        <taxon>Eukaryota</taxon>
        <taxon>Viridiplantae</taxon>
        <taxon>Streptophyta</taxon>
        <taxon>Embryophyta</taxon>
        <taxon>Tracheophyta</taxon>
        <taxon>Spermatophyta</taxon>
        <taxon>Magnoliopsida</taxon>
        <taxon>Liliopsida</taxon>
        <taxon>Poales</taxon>
        <taxon>Cyperaceae</taxon>
        <taxon>Cyperoideae</taxon>
        <taxon>Cariceae</taxon>
        <taxon>Carex</taxon>
        <taxon>Carex subgen. Euthyceras</taxon>
    </lineage>
</organism>
<evidence type="ECO:0000313" key="1">
    <source>
        <dbReference type="EMBL" id="KAF3325001.1"/>
    </source>
</evidence>
<evidence type="ECO:0000313" key="2">
    <source>
        <dbReference type="Proteomes" id="UP000623129"/>
    </source>
</evidence>